<dbReference type="InterPro" id="IPR029045">
    <property type="entry name" value="ClpP/crotonase-like_dom_sf"/>
</dbReference>
<organism evidence="2 3">
    <name type="scientific">Methylobacterium oryzae</name>
    <dbReference type="NCBI Taxonomy" id="334852"/>
    <lineage>
        <taxon>Bacteria</taxon>
        <taxon>Pseudomonadati</taxon>
        <taxon>Pseudomonadota</taxon>
        <taxon>Alphaproteobacteria</taxon>
        <taxon>Hyphomicrobiales</taxon>
        <taxon>Methylobacteriaceae</taxon>
        <taxon>Methylobacterium</taxon>
    </lineage>
</organism>
<feature type="region of interest" description="Disordered" evidence="1">
    <location>
        <begin position="317"/>
        <end position="337"/>
    </location>
</feature>
<dbReference type="CDD" id="cd06558">
    <property type="entry name" value="crotonase-like"/>
    <property type="match status" value="1"/>
</dbReference>
<name>A0ABU7TRP8_9HYPH</name>
<dbReference type="Proteomes" id="UP001355206">
    <property type="component" value="Unassembled WGS sequence"/>
</dbReference>
<evidence type="ECO:0000313" key="2">
    <source>
        <dbReference type="EMBL" id="MEE7491900.1"/>
    </source>
</evidence>
<dbReference type="NCBIfam" id="NF006452">
    <property type="entry name" value="PRK08788.1"/>
    <property type="match status" value="1"/>
</dbReference>
<dbReference type="Pfam" id="PF00378">
    <property type="entry name" value="ECH_1"/>
    <property type="match status" value="1"/>
</dbReference>
<reference evidence="2 3" key="1">
    <citation type="journal article" date="2012" name="Genet. Mol. Biol.">
        <title>Analysis of 16S rRNA and mxaF genes revealing insights into Methylobacterium niche-specific plant association.</title>
        <authorList>
            <person name="Dourado M.N."/>
            <person name="Andreote F.D."/>
            <person name="Dini-Andreote F."/>
            <person name="Conti R."/>
            <person name="Araujo J.M."/>
            <person name="Araujo W.L."/>
        </authorList>
    </citation>
    <scope>NUCLEOTIDE SEQUENCE [LARGE SCALE GENOMIC DNA]</scope>
    <source>
        <strain evidence="2 3">TC3-10</strain>
    </source>
</reference>
<sequence length="337" mass="36522">MASFTGLAKDLAPYSGPLPMRRRPTAARRTSEKRIAPAVSPPGHGISELAQIEVNFEAHNNTLWAFMRPHGRPCQNPEMLADFSRLQDDIGRVFGAGGPDLNYFVFGSRFPGVFSLGGDLHLFASKIRAGDEAALVSYGNACVDVLHRNMNALNLPIITIGLVEGDALGGGFEGLLSFDIIVAEKGTKFGFPEILFGLFPGMGAYSFLARRLGTIKAQEMILDGRTYTAQEMHALGIVHILAEPGQGEAAVRSYIAGNHRRRNGQQAIYQAAREVNRISLEELRKIVAVWAAAAMNLTDRDLSIMERLVLAQDKLRGRAQAAQPGKTPARGLAASTR</sequence>
<feature type="region of interest" description="Disordered" evidence="1">
    <location>
        <begin position="15"/>
        <end position="40"/>
    </location>
</feature>
<dbReference type="Gene3D" id="3.90.226.10">
    <property type="entry name" value="2-enoyl-CoA Hydratase, Chain A, domain 1"/>
    <property type="match status" value="1"/>
</dbReference>
<dbReference type="Gene3D" id="6.20.390.30">
    <property type="match status" value="1"/>
</dbReference>
<dbReference type="EMBL" id="MLCA01000008">
    <property type="protein sequence ID" value="MEE7491900.1"/>
    <property type="molecule type" value="Genomic_DNA"/>
</dbReference>
<proteinExistence type="predicted"/>
<dbReference type="InterPro" id="IPR001753">
    <property type="entry name" value="Enoyl-CoA_hydra/iso"/>
</dbReference>
<evidence type="ECO:0000313" key="3">
    <source>
        <dbReference type="Proteomes" id="UP001355206"/>
    </source>
</evidence>
<evidence type="ECO:0000256" key="1">
    <source>
        <dbReference type="SAM" id="MobiDB-lite"/>
    </source>
</evidence>
<dbReference type="PANTHER" id="PTHR11941">
    <property type="entry name" value="ENOYL-COA HYDRATASE-RELATED"/>
    <property type="match status" value="1"/>
</dbReference>
<gene>
    <name evidence="2" type="ORF">MOTC310_16035</name>
</gene>
<protein>
    <submittedName>
        <fullName evidence="2">Enoyl-CoA hydratase</fullName>
    </submittedName>
</protein>
<dbReference type="PANTHER" id="PTHR11941:SF54">
    <property type="entry name" value="ENOYL-COA HYDRATASE, MITOCHONDRIAL"/>
    <property type="match status" value="1"/>
</dbReference>
<comment type="caution">
    <text evidence="2">The sequence shown here is derived from an EMBL/GenBank/DDBJ whole genome shotgun (WGS) entry which is preliminary data.</text>
</comment>
<accession>A0ABU7TRP8</accession>
<dbReference type="SUPFAM" id="SSF52096">
    <property type="entry name" value="ClpP/crotonase"/>
    <property type="match status" value="1"/>
</dbReference>
<dbReference type="RefSeq" id="WP_331302500.1">
    <property type="nucleotide sequence ID" value="NZ_MLCA01000008.1"/>
</dbReference>
<keyword evidence="3" id="KW-1185">Reference proteome</keyword>